<gene>
    <name evidence="1" type="ORF">HNQ92_005035</name>
</gene>
<evidence type="ECO:0000313" key="1">
    <source>
        <dbReference type="EMBL" id="MBB5286873.1"/>
    </source>
</evidence>
<keyword evidence="2" id="KW-1185">Reference proteome</keyword>
<dbReference type="EMBL" id="JACHGF010000012">
    <property type="protein sequence ID" value="MBB5286873.1"/>
    <property type="molecule type" value="Genomic_DNA"/>
</dbReference>
<sequence length="57" mass="6568">MTATKDKIQHVSPLLTKDNRLKKSYKTVEEAAQAKTDYVMKVALKDVDWSQLDRSDK</sequence>
<name>A0A840U012_9BACT</name>
<comment type="caution">
    <text evidence="1">The sequence shown here is derived from an EMBL/GenBank/DDBJ whole genome shotgun (WGS) entry which is preliminary data.</text>
</comment>
<organism evidence="1 2">
    <name type="scientific">Rhabdobacter roseus</name>
    <dbReference type="NCBI Taxonomy" id="1655419"/>
    <lineage>
        <taxon>Bacteria</taxon>
        <taxon>Pseudomonadati</taxon>
        <taxon>Bacteroidota</taxon>
        <taxon>Cytophagia</taxon>
        <taxon>Cytophagales</taxon>
        <taxon>Cytophagaceae</taxon>
        <taxon>Rhabdobacter</taxon>
    </lineage>
</organism>
<protein>
    <submittedName>
        <fullName evidence="1">Uncharacterized protein</fullName>
    </submittedName>
</protein>
<evidence type="ECO:0000313" key="2">
    <source>
        <dbReference type="Proteomes" id="UP000557307"/>
    </source>
</evidence>
<accession>A0A840U012</accession>
<dbReference type="RefSeq" id="WP_184178428.1">
    <property type="nucleotide sequence ID" value="NZ_JACHGF010000012.1"/>
</dbReference>
<proteinExistence type="predicted"/>
<reference evidence="1 2" key="1">
    <citation type="submission" date="2020-08" db="EMBL/GenBank/DDBJ databases">
        <title>Genomic Encyclopedia of Type Strains, Phase IV (KMG-IV): sequencing the most valuable type-strain genomes for metagenomic binning, comparative biology and taxonomic classification.</title>
        <authorList>
            <person name="Goeker M."/>
        </authorList>
    </citation>
    <scope>NUCLEOTIDE SEQUENCE [LARGE SCALE GENOMIC DNA]</scope>
    <source>
        <strain evidence="1 2">DSM 105074</strain>
    </source>
</reference>
<dbReference type="AlphaFoldDB" id="A0A840U012"/>
<dbReference type="Proteomes" id="UP000557307">
    <property type="component" value="Unassembled WGS sequence"/>
</dbReference>